<dbReference type="PANTHER" id="PTHR42687">
    <property type="entry name" value="L-THREONINE 3-DEHYDROGENASE"/>
    <property type="match status" value="1"/>
</dbReference>
<proteinExistence type="inferred from homology"/>
<dbReference type="InterPro" id="IPR001509">
    <property type="entry name" value="Epimerase_deHydtase"/>
</dbReference>
<name>R4UFS6_9MOLU</name>
<dbReference type="GO" id="GO:0008743">
    <property type="term" value="F:L-threonine 3-dehydrogenase activity"/>
    <property type="evidence" value="ECO:0007669"/>
    <property type="project" value="TreeGrafter"/>
</dbReference>
<evidence type="ECO:0000313" key="3">
    <source>
        <dbReference type="EMBL" id="AGM25015.1"/>
    </source>
</evidence>
<dbReference type="Proteomes" id="UP000013964">
    <property type="component" value="Chromosome"/>
</dbReference>
<accession>R4UFS6</accession>
<keyword evidence="4" id="KW-1185">Reference proteome</keyword>
<dbReference type="RefSeq" id="WP_016338840.1">
    <property type="nucleotide sequence ID" value="NC_021280.1"/>
</dbReference>
<dbReference type="eggNOG" id="COG0451">
    <property type="taxonomic scope" value="Bacteria"/>
</dbReference>
<evidence type="ECO:0000313" key="4">
    <source>
        <dbReference type="Proteomes" id="UP000013964"/>
    </source>
</evidence>
<dbReference type="HOGENOM" id="CLU_007383_19_1_14"/>
<dbReference type="EMBL" id="CP005077">
    <property type="protein sequence ID" value="AGM25015.1"/>
    <property type="molecule type" value="Genomic_DNA"/>
</dbReference>
<sequence length="321" mass="36158">MKKVLVTGALGQIGSELVVRLRNDLGLNNVIATDVRHLKNNAICEEGIFEKLDVKDYDKFMELAKKYQVDTIVHLAALLSATAEKNPKFAWDLNMTGLMNALEIAKELKLKFFAPSSIAAYGPDANPDNTPQDTVMHPTTMYGVTKVAGELLENYYYLKYGVDSRSVRFPGLISYKVEPGGGTTDYAVDIYYQAILTGKYECYIAQGTKMDMMYMDDAIEAVVKLMNADPTKLVHRNSFNITAMSFAPEEIAESIKKYIPNFEMTYNVDPVRQAIAESWPNSIDDTCAKEEWDFCPKFDLDKMTQEMISKLTEKFKSEGKI</sequence>
<dbReference type="AlphaFoldDB" id="R4UFS6"/>
<organism evidence="3 4">
    <name type="scientific">Spiroplasma chrysopicola DF-1</name>
    <dbReference type="NCBI Taxonomy" id="1276227"/>
    <lineage>
        <taxon>Bacteria</taxon>
        <taxon>Bacillati</taxon>
        <taxon>Mycoplasmatota</taxon>
        <taxon>Mollicutes</taxon>
        <taxon>Entomoplasmatales</taxon>
        <taxon>Spiroplasmataceae</taxon>
        <taxon>Spiroplasma</taxon>
    </lineage>
</organism>
<dbReference type="FunFam" id="3.40.50.720:FF:000077">
    <property type="entry name" value="L-threonine 3-dehydrogenase, mitochondrial"/>
    <property type="match status" value="1"/>
</dbReference>
<dbReference type="Gene3D" id="3.40.50.720">
    <property type="entry name" value="NAD(P)-binding Rossmann-like Domain"/>
    <property type="match status" value="1"/>
</dbReference>
<dbReference type="InterPro" id="IPR036291">
    <property type="entry name" value="NAD(P)-bd_dom_sf"/>
</dbReference>
<dbReference type="KEGG" id="scr:SCHRY_v1c04340"/>
<comment type="similarity">
    <text evidence="1">Belongs to the NAD(P)-dependent epimerase/dehydratase family.</text>
</comment>
<dbReference type="PATRIC" id="fig|1276227.3.peg.433"/>
<dbReference type="PANTHER" id="PTHR42687:SF1">
    <property type="entry name" value="L-THREONINE 3-DEHYDROGENASE, MITOCHONDRIAL"/>
    <property type="match status" value="1"/>
</dbReference>
<dbReference type="OrthoDB" id="9803111at2"/>
<dbReference type="GO" id="GO:0006567">
    <property type="term" value="P:L-threonine catabolic process"/>
    <property type="evidence" value="ECO:0007669"/>
    <property type="project" value="TreeGrafter"/>
</dbReference>
<gene>
    <name evidence="3" type="primary">wcaG</name>
    <name evidence="3" type="ORF">SCHRY_v1c04340</name>
</gene>
<dbReference type="Pfam" id="PF01370">
    <property type="entry name" value="Epimerase"/>
    <property type="match status" value="1"/>
</dbReference>
<dbReference type="SUPFAM" id="SSF51735">
    <property type="entry name" value="NAD(P)-binding Rossmann-fold domains"/>
    <property type="match status" value="1"/>
</dbReference>
<reference evidence="3 4" key="1">
    <citation type="journal article" date="2013" name="Genome Biol. Evol.">
        <title>Complete genomes of two dipteran-associated spiroplasmas provided insights into the origin, dynamics, and impacts of viral invasion in spiroplasma.</title>
        <authorList>
            <person name="Ku C."/>
            <person name="Lo W.S."/>
            <person name="Chen L.L."/>
            <person name="Kuo C.H."/>
        </authorList>
    </citation>
    <scope>NUCLEOTIDE SEQUENCE [LARGE SCALE GENOMIC DNA]</scope>
    <source>
        <strain evidence="3 4">DF-1</strain>
    </source>
</reference>
<dbReference type="STRING" id="1276227.SCHRY_v1c04340"/>
<evidence type="ECO:0000259" key="2">
    <source>
        <dbReference type="Pfam" id="PF01370"/>
    </source>
</evidence>
<dbReference type="InterPro" id="IPR051225">
    <property type="entry name" value="NAD(P)_epim/dehydratase"/>
</dbReference>
<evidence type="ECO:0000256" key="1">
    <source>
        <dbReference type="ARBA" id="ARBA00007637"/>
    </source>
</evidence>
<feature type="domain" description="NAD-dependent epimerase/dehydratase" evidence="2">
    <location>
        <begin position="4"/>
        <end position="229"/>
    </location>
</feature>
<protein>
    <submittedName>
        <fullName evidence="3">NAD-dependent epimerase/dehydratase family protein</fullName>
    </submittedName>
</protein>
<dbReference type="CDD" id="cd05272">
    <property type="entry name" value="TDH_SDR_e"/>
    <property type="match status" value="1"/>
</dbReference>